<feature type="compositionally biased region" description="Basic and acidic residues" evidence="1">
    <location>
        <begin position="1"/>
        <end position="16"/>
    </location>
</feature>
<evidence type="ECO:0000313" key="4">
    <source>
        <dbReference type="Proteomes" id="UP001162156"/>
    </source>
</evidence>
<dbReference type="PANTHER" id="PTHR46599">
    <property type="entry name" value="PIGGYBAC TRANSPOSABLE ELEMENT-DERIVED PROTEIN 4"/>
    <property type="match status" value="1"/>
</dbReference>
<accession>A0AAV8XSS8</accession>
<dbReference type="EMBL" id="JANEYF010002799">
    <property type="protein sequence ID" value="KAJ8942151.1"/>
    <property type="molecule type" value="Genomic_DNA"/>
</dbReference>
<protein>
    <recommendedName>
        <fullName evidence="2">PiggyBac transposable element-derived protein domain-containing protein</fullName>
    </recommendedName>
</protein>
<proteinExistence type="predicted"/>
<evidence type="ECO:0000256" key="1">
    <source>
        <dbReference type="SAM" id="MobiDB-lite"/>
    </source>
</evidence>
<gene>
    <name evidence="3" type="ORF">NQ314_010142</name>
</gene>
<feature type="domain" description="PiggyBac transposable element-derived protein" evidence="2">
    <location>
        <begin position="107"/>
        <end position="266"/>
    </location>
</feature>
<evidence type="ECO:0000259" key="2">
    <source>
        <dbReference type="Pfam" id="PF13843"/>
    </source>
</evidence>
<evidence type="ECO:0000313" key="3">
    <source>
        <dbReference type="EMBL" id="KAJ8942151.1"/>
    </source>
</evidence>
<comment type="caution">
    <text evidence="3">The sequence shown here is derived from an EMBL/GenBank/DDBJ whole genome shotgun (WGS) entry which is preliminary data.</text>
</comment>
<reference evidence="3" key="1">
    <citation type="journal article" date="2023" name="Insect Mol. Biol.">
        <title>Genome sequencing provides insights into the evolution of gene families encoding plant cell wall-degrading enzymes in longhorned beetles.</title>
        <authorList>
            <person name="Shin N.R."/>
            <person name="Okamura Y."/>
            <person name="Kirsch R."/>
            <person name="Pauchet Y."/>
        </authorList>
    </citation>
    <scope>NUCLEOTIDE SEQUENCE</scope>
    <source>
        <strain evidence="3">RBIC_L_NR</strain>
    </source>
</reference>
<dbReference type="Pfam" id="PF13843">
    <property type="entry name" value="DDE_Tnp_1_7"/>
    <property type="match status" value="1"/>
</dbReference>
<sequence length="268" mass="31163">MASYEKEVDGLQRLFEEVQTDDEPVDEKDPNEIDHVSIETYTSDTEQEIDESDSIASVTVDPNVKYFVGKDGTKWAKHCPSMNIKTAQYTIVKVFPGANHTLKHLVTPLDIFGSLFRDEIRNIIVESTNIKITSVQDRYSRERDCRPTTLIEIKASLGLLYLTGVRKINHLNVNDMWRADGTGIEASRHIIDINRFKFLLQCLRFDNIHTREERKQVDKLAPLRQIFDEFVRCFKSAYRHSELVTIDEKLEAFRVKCSFRQYMPKKAK</sequence>
<dbReference type="PANTHER" id="PTHR46599:SF3">
    <property type="entry name" value="PIGGYBAC TRANSPOSABLE ELEMENT-DERIVED PROTEIN 4"/>
    <property type="match status" value="1"/>
</dbReference>
<name>A0AAV8XSS8_9CUCU</name>
<feature type="region of interest" description="Disordered" evidence="1">
    <location>
        <begin position="1"/>
        <end position="33"/>
    </location>
</feature>
<dbReference type="AlphaFoldDB" id="A0AAV8XSS8"/>
<dbReference type="Proteomes" id="UP001162156">
    <property type="component" value="Unassembled WGS sequence"/>
</dbReference>
<organism evidence="3 4">
    <name type="scientific">Rhamnusium bicolor</name>
    <dbReference type="NCBI Taxonomy" id="1586634"/>
    <lineage>
        <taxon>Eukaryota</taxon>
        <taxon>Metazoa</taxon>
        <taxon>Ecdysozoa</taxon>
        <taxon>Arthropoda</taxon>
        <taxon>Hexapoda</taxon>
        <taxon>Insecta</taxon>
        <taxon>Pterygota</taxon>
        <taxon>Neoptera</taxon>
        <taxon>Endopterygota</taxon>
        <taxon>Coleoptera</taxon>
        <taxon>Polyphaga</taxon>
        <taxon>Cucujiformia</taxon>
        <taxon>Chrysomeloidea</taxon>
        <taxon>Cerambycidae</taxon>
        <taxon>Lepturinae</taxon>
        <taxon>Rhagiini</taxon>
        <taxon>Rhamnusium</taxon>
    </lineage>
</organism>
<keyword evidence="4" id="KW-1185">Reference proteome</keyword>
<dbReference type="InterPro" id="IPR029526">
    <property type="entry name" value="PGBD"/>
</dbReference>